<evidence type="ECO:0000256" key="3">
    <source>
        <dbReference type="ARBA" id="ARBA00043975"/>
    </source>
</evidence>
<dbReference type="InterPro" id="IPR053016">
    <property type="entry name" value="CTF18-RFC_complex"/>
</dbReference>
<protein>
    <recommendedName>
        <fullName evidence="4">AAA+ ATPase domain-containing protein</fullName>
    </recommendedName>
</protein>
<name>A0AAV5W317_9BILA</name>
<evidence type="ECO:0000256" key="1">
    <source>
        <dbReference type="ARBA" id="ARBA00004123"/>
    </source>
</evidence>
<dbReference type="PANTHER" id="PTHR46765:SF1">
    <property type="entry name" value="P-LOOP CONTAINING NUCLEOSIDE TRIPHOSPHATE HYDROLASES SUPERFAMILY PROTEIN"/>
    <property type="match status" value="1"/>
</dbReference>
<dbReference type="GO" id="GO:0016887">
    <property type="term" value="F:ATP hydrolysis activity"/>
    <property type="evidence" value="ECO:0007669"/>
    <property type="project" value="InterPro"/>
</dbReference>
<evidence type="ECO:0000256" key="2">
    <source>
        <dbReference type="ARBA" id="ARBA00023242"/>
    </source>
</evidence>
<dbReference type="PANTHER" id="PTHR46765">
    <property type="entry name" value="P-LOOP CONTAINING NUCLEOSIDE TRIPHOSPHATE HYDROLASES SUPERFAMILY PROTEIN"/>
    <property type="match status" value="1"/>
</dbReference>
<dbReference type="Gene3D" id="3.40.50.300">
    <property type="entry name" value="P-loop containing nucleotide triphosphate hydrolases"/>
    <property type="match status" value="1"/>
</dbReference>
<dbReference type="EMBL" id="BTSY01000004">
    <property type="protein sequence ID" value="GMT24309.1"/>
    <property type="molecule type" value="Genomic_DNA"/>
</dbReference>
<dbReference type="SUPFAM" id="SSF52540">
    <property type="entry name" value="P-loop containing nucleoside triphosphate hydrolases"/>
    <property type="match status" value="1"/>
</dbReference>
<gene>
    <name evidence="5" type="ORF">PFISCL1PPCAC_15606</name>
</gene>
<dbReference type="CDD" id="cd00009">
    <property type="entry name" value="AAA"/>
    <property type="match status" value="1"/>
</dbReference>
<evidence type="ECO:0000313" key="6">
    <source>
        <dbReference type="Proteomes" id="UP001432322"/>
    </source>
</evidence>
<proteinExistence type="inferred from homology"/>
<sequence length="804" mass="91437">LTKMDDDYNVVGTYGDDSITYPSNEDVQDENCAMTSLNDIGYSRAAKRLRNELEKVPADDIYIHPIDWHMRTDCGAAEKEVKRAKKEADDACIERATLRIIQARERRSLEGWTMERRGKEEEEINEDDDQQHLVMDRPPIDGSPWIGISNETCEDRLYIRLLRARKKNRNMKTCNWSKTRGLSVFPIDKLMNEVNSLKECRIREKAAREVDEIQKEDEERDERKDRGTLWVNKYSPTNFTHLLSPDAANRQVVQWLRLWDECVFGKIIPDCLLEEDGFSMDDESPRRPLHRILVISGKAGLGKSTLASIAARLVGYSVVETNASDNRSVADLEKVIESAIRSTRTLDGERRPMCVILDEVDGAPVETIRWLVKTMNNNDKKKIRRPIIAICNNLYTPALRELRTISMIVTLGETKRTRLIQRLSQIVDEENLIVDQGAIETLTRLSATDIRLSLNVLQYLSLAANANARRVSSSEVEAAIDRVRSPTMNMFAHWSTVLEWANHLDKKGCVLSLSSRLEAVEKVIMEEDGERLLTAIHHNYLSIPNLTSDTLSAVTRMFSSMDEFSTMVAITKNFGLMKYVRMQYLSLHASIASHAKAALQYPSQAHTNELRGKQSEETVDSVRRSMVRLVSKKELVVDTLPLVVSIVQPSFKTMNKCLFTKQEEGIYHGIVASLTQFGLTFAPIAQDGAVNYIFCPSVDVLTMYSVSRTHRRMLSNNHRKIIAHEVLLSSVRNPAHERSCPASSPISLTLPTVIPEGKTRPRGTLALQSSHSFPIQSNIPLHFRYNNHFSNAVKRNVRMFHLFN</sequence>
<organism evidence="5 6">
    <name type="scientific">Pristionchus fissidentatus</name>
    <dbReference type="NCBI Taxonomy" id="1538716"/>
    <lineage>
        <taxon>Eukaryota</taxon>
        <taxon>Metazoa</taxon>
        <taxon>Ecdysozoa</taxon>
        <taxon>Nematoda</taxon>
        <taxon>Chromadorea</taxon>
        <taxon>Rhabditida</taxon>
        <taxon>Rhabditina</taxon>
        <taxon>Diplogasteromorpha</taxon>
        <taxon>Diplogasteroidea</taxon>
        <taxon>Neodiplogasteridae</taxon>
        <taxon>Pristionchus</taxon>
    </lineage>
</organism>
<feature type="non-terminal residue" evidence="5">
    <location>
        <position position="1"/>
    </location>
</feature>
<dbReference type="InterPro" id="IPR027417">
    <property type="entry name" value="P-loop_NTPase"/>
</dbReference>
<feature type="domain" description="AAA+ ATPase" evidence="4">
    <location>
        <begin position="289"/>
        <end position="413"/>
    </location>
</feature>
<dbReference type="AlphaFoldDB" id="A0AAV5W317"/>
<evidence type="ECO:0000259" key="4">
    <source>
        <dbReference type="SMART" id="SM00382"/>
    </source>
</evidence>
<dbReference type="GO" id="GO:0005524">
    <property type="term" value="F:ATP binding"/>
    <property type="evidence" value="ECO:0007669"/>
    <property type="project" value="InterPro"/>
</dbReference>
<dbReference type="GO" id="GO:0005634">
    <property type="term" value="C:nucleus"/>
    <property type="evidence" value="ECO:0007669"/>
    <property type="project" value="UniProtKB-SubCell"/>
</dbReference>
<comment type="caution">
    <text evidence="5">The sequence shown here is derived from an EMBL/GenBank/DDBJ whole genome shotgun (WGS) entry which is preliminary data.</text>
</comment>
<accession>A0AAV5W317</accession>
<dbReference type="Proteomes" id="UP001432322">
    <property type="component" value="Unassembled WGS sequence"/>
</dbReference>
<dbReference type="Pfam" id="PF00004">
    <property type="entry name" value="AAA"/>
    <property type="match status" value="1"/>
</dbReference>
<keyword evidence="2" id="KW-0539">Nucleus</keyword>
<keyword evidence="6" id="KW-1185">Reference proteome</keyword>
<dbReference type="SMART" id="SM00382">
    <property type="entry name" value="AAA"/>
    <property type="match status" value="1"/>
</dbReference>
<comment type="similarity">
    <text evidence="3">Belongs to the activator 1 small subunits family. CTF18 subfamily.</text>
</comment>
<reference evidence="5" key="1">
    <citation type="submission" date="2023-10" db="EMBL/GenBank/DDBJ databases">
        <title>Genome assembly of Pristionchus species.</title>
        <authorList>
            <person name="Yoshida K."/>
            <person name="Sommer R.J."/>
        </authorList>
    </citation>
    <scope>NUCLEOTIDE SEQUENCE</scope>
    <source>
        <strain evidence="5">RS5133</strain>
    </source>
</reference>
<dbReference type="Gene3D" id="1.10.8.60">
    <property type="match status" value="1"/>
</dbReference>
<dbReference type="InterPro" id="IPR003593">
    <property type="entry name" value="AAA+_ATPase"/>
</dbReference>
<comment type="subcellular location">
    <subcellularLocation>
        <location evidence="1">Nucleus</location>
    </subcellularLocation>
</comment>
<dbReference type="InterPro" id="IPR003959">
    <property type="entry name" value="ATPase_AAA_core"/>
</dbReference>
<evidence type="ECO:0000313" key="5">
    <source>
        <dbReference type="EMBL" id="GMT24309.1"/>
    </source>
</evidence>